<dbReference type="EMBL" id="BMAU01021319">
    <property type="protein sequence ID" value="GFY12965.1"/>
    <property type="molecule type" value="Genomic_DNA"/>
</dbReference>
<sequence>MYLALFKPCPPPVAGLNGFGSTVICFLFTSGVTENVRTPSPESQVLPLIFYKLGKYVFITLQDALFICYKQSLDNAHSVAFSQRSSSPRWIEDENFNDSDIINNLIDYEDGQEDLSGFFESG</sequence>
<name>A0A8X6VN86_TRICX</name>
<comment type="caution">
    <text evidence="1">The sequence shown here is derived from an EMBL/GenBank/DDBJ whole genome shotgun (WGS) entry which is preliminary data.</text>
</comment>
<gene>
    <name evidence="1" type="ORF">TNCV_665311</name>
</gene>
<organism evidence="1 2">
    <name type="scientific">Trichonephila clavipes</name>
    <name type="common">Golden silk orbweaver</name>
    <name type="synonym">Nephila clavipes</name>
    <dbReference type="NCBI Taxonomy" id="2585209"/>
    <lineage>
        <taxon>Eukaryota</taxon>
        <taxon>Metazoa</taxon>
        <taxon>Ecdysozoa</taxon>
        <taxon>Arthropoda</taxon>
        <taxon>Chelicerata</taxon>
        <taxon>Arachnida</taxon>
        <taxon>Araneae</taxon>
        <taxon>Araneomorphae</taxon>
        <taxon>Entelegynae</taxon>
        <taxon>Araneoidea</taxon>
        <taxon>Nephilidae</taxon>
        <taxon>Trichonephila</taxon>
    </lineage>
</organism>
<protein>
    <submittedName>
        <fullName evidence="1">Uncharacterized protein</fullName>
    </submittedName>
</protein>
<keyword evidence="2" id="KW-1185">Reference proteome</keyword>
<evidence type="ECO:0000313" key="1">
    <source>
        <dbReference type="EMBL" id="GFY12965.1"/>
    </source>
</evidence>
<dbReference type="Proteomes" id="UP000887159">
    <property type="component" value="Unassembled WGS sequence"/>
</dbReference>
<dbReference type="AlphaFoldDB" id="A0A8X6VN86"/>
<proteinExistence type="predicted"/>
<evidence type="ECO:0000313" key="2">
    <source>
        <dbReference type="Proteomes" id="UP000887159"/>
    </source>
</evidence>
<accession>A0A8X6VN86</accession>
<reference evidence="1" key="1">
    <citation type="submission" date="2020-08" db="EMBL/GenBank/DDBJ databases">
        <title>Multicomponent nature underlies the extraordinary mechanical properties of spider dragline silk.</title>
        <authorList>
            <person name="Kono N."/>
            <person name="Nakamura H."/>
            <person name="Mori M."/>
            <person name="Yoshida Y."/>
            <person name="Ohtoshi R."/>
            <person name="Malay A.D."/>
            <person name="Moran D.A.P."/>
            <person name="Tomita M."/>
            <person name="Numata K."/>
            <person name="Arakawa K."/>
        </authorList>
    </citation>
    <scope>NUCLEOTIDE SEQUENCE</scope>
</reference>